<reference evidence="1 2" key="1">
    <citation type="journal article" date="2014" name="Genome Announc.">
        <title>Draft genome sequences of eight enterohepatic helicobacter species isolated from both laboratory and wild rodents.</title>
        <authorList>
            <person name="Sheh A."/>
            <person name="Shen Z."/>
            <person name="Fox J.G."/>
        </authorList>
    </citation>
    <scope>NUCLEOTIDE SEQUENCE [LARGE SCALE GENOMIC DNA]</scope>
    <source>
        <strain evidence="1 2">ATCC 700114</strain>
    </source>
</reference>
<name>A0A4U8S932_9HELI</name>
<dbReference type="Proteomes" id="UP000029878">
    <property type="component" value="Unassembled WGS sequence"/>
</dbReference>
<organism evidence="1 2">
    <name type="scientific">Helicobacter trogontum</name>
    <dbReference type="NCBI Taxonomy" id="50960"/>
    <lineage>
        <taxon>Bacteria</taxon>
        <taxon>Pseudomonadati</taxon>
        <taxon>Campylobacterota</taxon>
        <taxon>Epsilonproteobacteria</taxon>
        <taxon>Campylobacterales</taxon>
        <taxon>Helicobacteraceae</taxon>
        <taxon>Helicobacter</taxon>
    </lineage>
</organism>
<dbReference type="RefSeq" id="WP_034344418.1">
    <property type="nucleotide sequence ID" value="NZ_FZNG01000034.1"/>
</dbReference>
<dbReference type="EMBL" id="JRPL02000020">
    <property type="protein sequence ID" value="TLD82503.1"/>
    <property type="molecule type" value="Genomic_DNA"/>
</dbReference>
<protein>
    <submittedName>
        <fullName evidence="1">Uncharacterized protein</fullName>
    </submittedName>
</protein>
<dbReference type="AlphaFoldDB" id="A0A4U8S932"/>
<proteinExistence type="predicted"/>
<accession>A0A4U8S932</accession>
<evidence type="ECO:0000313" key="2">
    <source>
        <dbReference type="Proteomes" id="UP000029878"/>
    </source>
</evidence>
<gene>
    <name evidence="1" type="ORF">LS81_007885</name>
</gene>
<evidence type="ECO:0000313" key="1">
    <source>
        <dbReference type="EMBL" id="TLD82503.1"/>
    </source>
</evidence>
<sequence>MKNGVKMARKLLEVGTGMMQLEEMFDEIDLETLIDKEAFFILSFRHQCLSLIDKLDDKLELTEEERKWKGIK</sequence>
<comment type="caution">
    <text evidence="1">The sequence shown here is derived from an EMBL/GenBank/DDBJ whole genome shotgun (WGS) entry which is preliminary data.</text>
</comment>